<evidence type="ECO:0000256" key="2">
    <source>
        <dbReference type="ARBA" id="ARBA00022679"/>
    </source>
</evidence>
<keyword evidence="4" id="KW-0472">Membrane</keyword>
<reference evidence="6" key="1">
    <citation type="submission" date="2017-05" db="EMBL/GenBank/DDBJ databases">
        <authorList>
            <person name="Varghese N."/>
            <person name="Submissions S."/>
        </authorList>
    </citation>
    <scope>NUCLEOTIDE SEQUENCE</scope>
    <source>
        <strain evidence="6">DSM 45262</strain>
    </source>
</reference>
<feature type="domain" description="SpoOB alpha-helical" evidence="5">
    <location>
        <begin position="61"/>
        <end position="114"/>
    </location>
</feature>
<dbReference type="GO" id="GO:0000155">
    <property type="term" value="F:phosphorelay sensor kinase activity"/>
    <property type="evidence" value="ECO:0007669"/>
    <property type="project" value="InterPro"/>
</dbReference>
<dbReference type="Proteomes" id="UP001157946">
    <property type="component" value="Unassembled WGS sequence"/>
</dbReference>
<evidence type="ECO:0000256" key="3">
    <source>
        <dbReference type="ARBA" id="ARBA00022777"/>
    </source>
</evidence>
<evidence type="ECO:0000259" key="5">
    <source>
        <dbReference type="Pfam" id="PF14689"/>
    </source>
</evidence>
<comment type="caution">
    <text evidence="6">The sequence shown here is derived from an EMBL/GenBank/DDBJ whole genome shotgun (WGS) entry which is preliminary data.</text>
</comment>
<protein>
    <submittedName>
        <fullName evidence="6">Sensor_kinase_SpoOB-type, alpha-helical domain</fullName>
    </submittedName>
</protein>
<gene>
    <name evidence="6" type="ORF">SAMN06265361_10618</name>
</gene>
<evidence type="ECO:0000313" key="6">
    <source>
        <dbReference type="EMBL" id="SMP27932.1"/>
    </source>
</evidence>
<dbReference type="SUPFAM" id="SSF55890">
    <property type="entry name" value="Sporulation response regulatory protein Spo0B"/>
    <property type="match status" value="1"/>
</dbReference>
<keyword evidence="7" id="KW-1185">Reference proteome</keyword>
<name>A0AA46AGF7_9BACL</name>
<keyword evidence="4" id="KW-0812">Transmembrane</keyword>
<evidence type="ECO:0000256" key="1">
    <source>
        <dbReference type="ARBA" id="ARBA00022553"/>
    </source>
</evidence>
<keyword evidence="4" id="KW-1133">Transmembrane helix</keyword>
<keyword evidence="2" id="KW-0808">Transferase</keyword>
<evidence type="ECO:0000313" key="7">
    <source>
        <dbReference type="Proteomes" id="UP001157946"/>
    </source>
</evidence>
<dbReference type="InterPro" id="IPR016120">
    <property type="entry name" value="Sig_transdc_His_kin_SpoOB"/>
</dbReference>
<dbReference type="Gene3D" id="1.10.287.130">
    <property type="match status" value="1"/>
</dbReference>
<keyword evidence="3" id="KW-0418">Kinase</keyword>
<keyword evidence="1" id="KW-0597">Phosphoprotein</keyword>
<organism evidence="6 7">
    <name type="scientific">Laceyella tengchongensis</name>
    <dbReference type="NCBI Taxonomy" id="574699"/>
    <lineage>
        <taxon>Bacteria</taxon>
        <taxon>Bacillati</taxon>
        <taxon>Bacillota</taxon>
        <taxon>Bacilli</taxon>
        <taxon>Bacillales</taxon>
        <taxon>Thermoactinomycetaceae</taxon>
        <taxon>Laceyella</taxon>
    </lineage>
</organism>
<dbReference type="AlphaFoldDB" id="A0AA46AGF7"/>
<dbReference type="EMBL" id="FXTU01000006">
    <property type="protein sequence ID" value="SMP27932.1"/>
    <property type="molecule type" value="Genomic_DNA"/>
</dbReference>
<proteinExistence type="predicted"/>
<dbReference type="RefSeq" id="WP_284724489.1">
    <property type="nucleotide sequence ID" value="NZ_FXTU01000006.1"/>
</dbReference>
<evidence type="ECO:0000256" key="4">
    <source>
        <dbReference type="SAM" id="Phobius"/>
    </source>
</evidence>
<sequence length="248" mass="28885">MGRTLFQMLKTHWLTILLMGGWFMQPFGKAGELIFFLATLISLLGSGYFSYIHAKKQACEEEAERIKRLLSHERHDALNHIQVMMGYIMLNKTDRIKAYLEQWVERAKQERMLSEFQYAPLAVALLTLKHRFKHWDLHVSMSEEMKAISQADEKRLLSAMNVVLAWMEKKLAHEKSYLSVTLSLMQEMDNVVLEVEVTADGEDMVTLFGSAEDWRELQRTVCRWRGSCNLMSHGKGLKLELKTDQQKK</sequence>
<dbReference type="InterPro" id="IPR039506">
    <property type="entry name" value="SPOB_a"/>
</dbReference>
<feature type="transmembrane region" description="Helical" evidence="4">
    <location>
        <begin position="34"/>
        <end position="52"/>
    </location>
</feature>
<accession>A0AA46AGF7</accession>
<dbReference type="Pfam" id="PF14689">
    <property type="entry name" value="SPOB_a"/>
    <property type="match status" value="1"/>
</dbReference>